<comment type="similarity">
    <text evidence="3">Belongs to the urease beta subunit family.</text>
</comment>
<comment type="catalytic activity">
    <reaction evidence="2 3">
        <text>urea + 2 H2O + H(+) = hydrogencarbonate + 2 NH4(+)</text>
        <dbReference type="Rhea" id="RHEA:20557"/>
        <dbReference type="ChEBI" id="CHEBI:15377"/>
        <dbReference type="ChEBI" id="CHEBI:15378"/>
        <dbReference type="ChEBI" id="CHEBI:16199"/>
        <dbReference type="ChEBI" id="CHEBI:17544"/>
        <dbReference type="ChEBI" id="CHEBI:28938"/>
        <dbReference type="EC" id="3.5.1.5"/>
    </reaction>
</comment>
<evidence type="ECO:0000256" key="3">
    <source>
        <dbReference type="HAMAP-Rule" id="MF_01954"/>
    </source>
</evidence>
<dbReference type="GO" id="GO:0009039">
    <property type="term" value="F:urease activity"/>
    <property type="evidence" value="ECO:0007669"/>
    <property type="project" value="UniProtKB-EC"/>
</dbReference>
<dbReference type="PANTHER" id="PTHR33569">
    <property type="entry name" value="UREASE"/>
    <property type="match status" value="1"/>
</dbReference>
<evidence type="ECO:0000256" key="4">
    <source>
        <dbReference type="SAM" id="MobiDB-lite"/>
    </source>
</evidence>
<proteinExistence type="inferred from homology"/>
<name>A0ABW2NTS0_9ACTN</name>
<dbReference type="HAMAP" id="MF_01954">
    <property type="entry name" value="Urease_beta"/>
    <property type="match status" value="1"/>
</dbReference>
<dbReference type="InterPro" id="IPR002019">
    <property type="entry name" value="Urease_beta-like"/>
</dbReference>
<keyword evidence="6" id="KW-1185">Reference proteome</keyword>
<organism evidence="5 6">
    <name type="scientific">Sphaerisporangium rhizosphaerae</name>
    <dbReference type="NCBI Taxonomy" id="2269375"/>
    <lineage>
        <taxon>Bacteria</taxon>
        <taxon>Bacillati</taxon>
        <taxon>Actinomycetota</taxon>
        <taxon>Actinomycetes</taxon>
        <taxon>Streptosporangiales</taxon>
        <taxon>Streptosporangiaceae</taxon>
        <taxon>Sphaerisporangium</taxon>
    </lineage>
</organism>
<keyword evidence="1 3" id="KW-0378">Hydrolase</keyword>
<comment type="subunit">
    <text evidence="3">Heterotrimer of UreA (gamma), UreB (beta) and UreC (alpha) subunits. Three heterotrimers associate to form the active enzyme.</text>
</comment>
<reference evidence="6" key="1">
    <citation type="journal article" date="2019" name="Int. J. Syst. Evol. Microbiol.">
        <title>The Global Catalogue of Microorganisms (GCM) 10K type strain sequencing project: providing services to taxonomists for standard genome sequencing and annotation.</title>
        <authorList>
            <consortium name="The Broad Institute Genomics Platform"/>
            <consortium name="The Broad Institute Genome Sequencing Center for Infectious Disease"/>
            <person name="Wu L."/>
            <person name="Ma J."/>
        </authorList>
    </citation>
    <scope>NUCLEOTIDE SEQUENCE [LARGE SCALE GENOMIC DNA]</scope>
    <source>
        <strain evidence="6">CECT 7649</strain>
    </source>
</reference>
<dbReference type="InterPro" id="IPR036461">
    <property type="entry name" value="Urease_betasu_sf"/>
</dbReference>
<protein>
    <recommendedName>
        <fullName evidence="3">Urease subunit beta</fullName>
        <ecNumber evidence="3">3.5.1.5</ecNumber>
    </recommendedName>
    <alternativeName>
        <fullName evidence="3">Urea amidohydrolase subunit beta</fullName>
    </alternativeName>
</protein>
<dbReference type="EC" id="3.5.1.5" evidence="3"/>
<evidence type="ECO:0000256" key="1">
    <source>
        <dbReference type="ARBA" id="ARBA00022801"/>
    </source>
</evidence>
<dbReference type="EMBL" id="JBHTCG010000001">
    <property type="protein sequence ID" value="MFC7380807.1"/>
    <property type="molecule type" value="Genomic_DNA"/>
</dbReference>
<comment type="caution">
    <text evidence="5">The sequence shown here is derived from an EMBL/GenBank/DDBJ whole genome shotgun (WGS) entry which is preliminary data.</text>
</comment>
<keyword evidence="3" id="KW-0963">Cytoplasm</keyword>
<dbReference type="Proteomes" id="UP001596496">
    <property type="component" value="Unassembled WGS sequence"/>
</dbReference>
<evidence type="ECO:0000313" key="6">
    <source>
        <dbReference type="Proteomes" id="UP001596496"/>
    </source>
</evidence>
<feature type="region of interest" description="Disordered" evidence="4">
    <location>
        <begin position="98"/>
        <end position="136"/>
    </location>
</feature>
<dbReference type="Gene3D" id="2.10.150.10">
    <property type="entry name" value="Urease, beta subunit"/>
    <property type="match status" value="1"/>
</dbReference>
<dbReference type="PANTHER" id="PTHR33569:SF1">
    <property type="entry name" value="UREASE"/>
    <property type="match status" value="1"/>
</dbReference>
<evidence type="ECO:0000313" key="5">
    <source>
        <dbReference type="EMBL" id="MFC7380807.1"/>
    </source>
</evidence>
<dbReference type="Pfam" id="PF00699">
    <property type="entry name" value="Urease_beta"/>
    <property type="match status" value="1"/>
</dbReference>
<comment type="subcellular location">
    <subcellularLocation>
        <location evidence="3">Cytoplasm</location>
    </subcellularLocation>
</comment>
<gene>
    <name evidence="3" type="primary">ureB</name>
    <name evidence="5" type="ORF">ACFQSB_01235</name>
</gene>
<accession>A0ABW2NTS0</accession>
<dbReference type="SUPFAM" id="SSF51278">
    <property type="entry name" value="Urease, beta-subunit"/>
    <property type="match status" value="1"/>
</dbReference>
<dbReference type="InterPro" id="IPR050069">
    <property type="entry name" value="Urease_subunit"/>
</dbReference>
<dbReference type="NCBIfam" id="TIGR00192">
    <property type="entry name" value="urease_beta"/>
    <property type="match status" value="1"/>
</dbReference>
<evidence type="ECO:0000256" key="2">
    <source>
        <dbReference type="ARBA" id="ARBA00047778"/>
    </source>
</evidence>
<dbReference type="NCBIfam" id="NF009682">
    <property type="entry name" value="PRK13203.1"/>
    <property type="match status" value="1"/>
</dbReference>
<comment type="pathway">
    <text evidence="3">Nitrogen metabolism; urea degradation; CO(2) and NH(3) from urea (urease route): step 1/1.</text>
</comment>
<dbReference type="CDD" id="cd00407">
    <property type="entry name" value="Urease_beta"/>
    <property type="match status" value="1"/>
</dbReference>
<sequence length="136" mass="14487">MTPGEMTPGEIVHAEEPIPLNPGRERLVLRVVNTADRPVQVGSHYHFAAANPGLGFDREAAWGMRLDVPAGTAVRFEPGIERDVTLVPIAGRRVVPGLRPEWAGPLDARTAHPDAGTGRQGPSEPGARTSEGESDD</sequence>